<evidence type="ECO:0000313" key="2">
    <source>
        <dbReference type="Proteomes" id="UP000792457"/>
    </source>
</evidence>
<reference evidence="1" key="2">
    <citation type="submission" date="2017-10" db="EMBL/GenBank/DDBJ databases">
        <title>Ladona fulva Genome sequencing and assembly.</title>
        <authorList>
            <person name="Murali S."/>
            <person name="Richards S."/>
            <person name="Bandaranaike D."/>
            <person name="Bellair M."/>
            <person name="Blankenburg K."/>
            <person name="Chao H."/>
            <person name="Dinh H."/>
            <person name="Doddapaneni H."/>
            <person name="Dugan-Rocha S."/>
            <person name="Elkadiri S."/>
            <person name="Gnanaolivu R."/>
            <person name="Hernandez B."/>
            <person name="Skinner E."/>
            <person name="Javaid M."/>
            <person name="Lee S."/>
            <person name="Li M."/>
            <person name="Ming W."/>
            <person name="Munidasa M."/>
            <person name="Muniz J."/>
            <person name="Nguyen L."/>
            <person name="Hughes D."/>
            <person name="Osuji N."/>
            <person name="Pu L.-L."/>
            <person name="Puazo M."/>
            <person name="Qu C."/>
            <person name="Quiroz J."/>
            <person name="Raj R."/>
            <person name="Weissenberger G."/>
            <person name="Xin Y."/>
            <person name="Zou X."/>
            <person name="Han Y."/>
            <person name="Worley K."/>
            <person name="Muzny D."/>
            <person name="Gibbs R."/>
        </authorList>
    </citation>
    <scope>NUCLEOTIDE SEQUENCE</scope>
    <source>
        <strain evidence="1">Sampled in the wild</strain>
    </source>
</reference>
<accession>A0A8K0K2Z5</accession>
<sequence length="174" mass="18643">MWLGHRKYNEAIKGMSGGNAGSGCVVFVGGEPDDGRCQEAGGGLCGAGIGKRGRFGPGGPPPLLRSRTLPAIVVPGISILQAQIEARYAKGKGKIIGRIWRSPRDIYGCGDFCMRNVFECGGEAMSMRLLADRVELEVLAGHFRCSDDLSGLKIPKNSSYIDKIKFPQNAMINQ</sequence>
<dbReference type="OrthoDB" id="8195429at2759"/>
<comment type="caution">
    <text evidence="1">The sequence shown here is derived from an EMBL/GenBank/DDBJ whole genome shotgun (WGS) entry which is preliminary data.</text>
</comment>
<dbReference type="EMBL" id="KZ308322">
    <property type="protein sequence ID" value="KAG8227365.1"/>
    <property type="molecule type" value="Genomic_DNA"/>
</dbReference>
<name>A0A8K0K2Z5_LADFU</name>
<gene>
    <name evidence="1" type="ORF">J437_LFUL000373</name>
</gene>
<proteinExistence type="predicted"/>
<dbReference type="PROSITE" id="PS51257">
    <property type="entry name" value="PROKAR_LIPOPROTEIN"/>
    <property type="match status" value="1"/>
</dbReference>
<organism evidence="1 2">
    <name type="scientific">Ladona fulva</name>
    <name type="common">Scarce chaser dragonfly</name>
    <name type="synonym">Libellula fulva</name>
    <dbReference type="NCBI Taxonomy" id="123851"/>
    <lineage>
        <taxon>Eukaryota</taxon>
        <taxon>Metazoa</taxon>
        <taxon>Ecdysozoa</taxon>
        <taxon>Arthropoda</taxon>
        <taxon>Hexapoda</taxon>
        <taxon>Insecta</taxon>
        <taxon>Pterygota</taxon>
        <taxon>Palaeoptera</taxon>
        <taxon>Odonata</taxon>
        <taxon>Epiprocta</taxon>
        <taxon>Anisoptera</taxon>
        <taxon>Libelluloidea</taxon>
        <taxon>Libellulidae</taxon>
        <taxon>Ladona</taxon>
    </lineage>
</organism>
<dbReference type="Proteomes" id="UP000792457">
    <property type="component" value="Unassembled WGS sequence"/>
</dbReference>
<dbReference type="AlphaFoldDB" id="A0A8K0K2Z5"/>
<evidence type="ECO:0000313" key="1">
    <source>
        <dbReference type="EMBL" id="KAG8227365.1"/>
    </source>
</evidence>
<reference evidence="1" key="1">
    <citation type="submission" date="2013-04" db="EMBL/GenBank/DDBJ databases">
        <authorList>
            <person name="Qu J."/>
            <person name="Murali S.C."/>
            <person name="Bandaranaike D."/>
            <person name="Bellair M."/>
            <person name="Blankenburg K."/>
            <person name="Chao H."/>
            <person name="Dinh H."/>
            <person name="Doddapaneni H."/>
            <person name="Downs B."/>
            <person name="Dugan-Rocha S."/>
            <person name="Elkadiri S."/>
            <person name="Gnanaolivu R.D."/>
            <person name="Hernandez B."/>
            <person name="Javaid M."/>
            <person name="Jayaseelan J.C."/>
            <person name="Lee S."/>
            <person name="Li M."/>
            <person name="Ming W."/>
            <person name="Munidasa M."/>
            <person name="Muniz J."/>
            <person name="Nguyen L."/>
            <person name="Ongeri F."/>
            <person name="Osuji N."/>
            <person name="Pu L.-L."/>
            <person name="Puazo M."/>
            <person name="Qu C."/>
            <person name="Quiroz J."/>
            <person name="Raj R."/>
            <person name="Weissenberger G."/>
            <person name="Xin Y."/>
            <person name="Zou X."/>
            <person name="Han Y."/>
            <person name="Richards S."/>
            <person name="Worley K."/>
            <person name="Muzny D."/>
            <person name="Gibbs R."/>
        </authorList>
    </citation>
    <scope>NUCLEOTIDE SEQUENCE</scope>
    <source>
        <strain evidence="1">Sampled in the wild</strain>
    </source>
</reference>
<protein>
    <submittedName>
        <fullName evidence="1">Uncharacterized protein</fullName>
    </submittedName>
</protein>
<keyword evidence="2" id="KW-1185">Reference proteome</keyword>